<dbReference type="Proteomes" id="UP001062846">
    <property type="component" value="Chromosome 12"/>
</dbReference>
<evidence type="ECO:0000313" key="1">
    <source>
        <dbReference type="EMBL" id="KAI8527582.1"/>
    </source>
</evidence>
<keyword evidence="2" id="KW-1185">Reference proteome</keyword>
<gene>
    <name evidence="1" type="ORF">RHMOL_Rhmol12G0086400</name>
</gene>
<name>A0ACC0LGT0_RHOML</name>
<reference evidence="1" key="1">
    <citation type="submission" date="2022-02" db="EMBL/GenBank/DDBJ databases">
        <title>Plant Genome Project.</title>
        <authorList>
            <person name="Zhang R.-G."/>
        </authorList>
    </citation>
    <scope>NUCLEOTIDE SEQUENCE</scope>
    <source>
        <strain evidence="1">AT1</strain>
    </source>
</reference>
<dbReference type="EMBL" id="CM046399">
    <property type="protein sequence ID" value="KAI8527582.1"/>
    <property type="molecule type" value="Genomic_DNA"/>
</dbReference>
<accession>A0ACC0LGT0</accession>
<sequence length="100" mass="10960">MGFSNLKLIKILAACFVSLPVLFTLTMIYRSQPNNHTKGLAKSRDFHAIADIVDPLEPVPAVVVHASPSTASPFTASFTPPFVALHGRYHHGRVPAIQRR</sequence>
<proteinExistence type="predicted"/>
<protein>
    <submittedName>
        <fullName evidence="1">Uncharacterized protein</fullName>
    </submittedName>
</protein>
<evidence type="ECO:0000313" key="2">
    <source>
        <dbReference type="Proteomes" id="UP001062846"/>
    </source>
</evidence>
<comment type="caution">
    <text evidence="1">The sequence shown here is derived from an EMBL/GenBank/DDBJ whole genome shotgun (WGS) entry which is preliminary data.</text>
</comment>
<organism evidence="1 2">
    <name type="scientific">Rhododendron molle</name>
    <name type="common">Chinese azalea</name>
    <name type="synonym">Azalea mollis</name>
    <dbReference type="NCBI Taxonomy" id="49168"/>
    <lineage>
        <taxon>Eukaryota</taxon>
        <taxon>Viridiplantae</taxon>
        <taxon>Streptophyta</taxon>
        <taxon>Embryophyta</taxon>
        <taxon>Tracheophyta</taxon>
        <taxon>Spermatophyta</taxon>
        <taxon>Magnoliopsida</taxon>
        <taxon>eudicotyledons</taxon>
        <taxon>Gunneridae</taxon>
        <taxon>Pentapetalae</taxon>
        <taxon>asterids</taxon>
        <taxon>Ericales</taxon>
        <taxon>Ericaceae</taxon>
        <taxon>Ericoideae</taxon>
        <taxon>Rhodoreae</taxon>
        <taxon>Rhododendron</taxon>
    </lineage>
</organism>